<feature type="compositionally biased region" description="Basic and acidic residues" evidence="1">
    <location>
        <begin position="17"/>
        <end position="32"/>
    </location>
</feature>
<dbReference type="SUPFAM" id="SSF56747">
    <property type="entry name" value="Prim-pol domain"/>
    <property type="match status" value="1"/>
</dbReference>
<proteinExistence type="predicted"/>
<gene>
    <name evidence="3" type="ORF">ENT78_08285</name>
</gene>
<accession>A0A7V4KEB2</accession>
<feature type="domain" description="DNA primase/polymerase bifunctional N-terminal" evidence="2">
    <location>
        <begin position="52"/>
        <end position="222"/>
    </location>
</feature>
<comment type="caution">
    <text evidence="3">The sequence shown here is derived from an EMBL/GenBank/DDBJ whole genome shotgun (WGS) entry which is preliminary data.</text>
</comment>
<dbReference type="EMBL" id="DSZZ01000386">
    <property type="protein sequence ID" value="HGU53497.1"/>
    <property type="molecule type" value="Genomic_DNA"/>
</dbReference>
<evidence type="ECO:0000313" key="3">
    <source>
        <dbReference type="EMBL" id="HGU53497.1"/>
    </source>
</evidence>
<feature type="region of interest" description="Disordered" evidence="1">
    <location>
        <begin position="17"/>
        <end position="41"/>
    </location>
</feature>
<protein>
    <submittedName>
        <fullName evidence="3">Bifunctional DNA primase/polymerase</fullName>
    </submittedName>
</protein>
<evidence type="ECO:0000259" key="2">
    <source>
        <dbReference type="SMART" id="SM00943"/>
    </source>
</evidence>
<dbReference type="CDD" id="cd04859">
    <property type="entry name" value="Prim_Pol"/>
    <property type="match status" value="1"/>
</dbReference>
<dbReference type="InterPro" id="IPR015330">
    <property type="entry name" value="DNA_primase/pol_bifunc_N"/>
</dbReference>
<dbReference type="AlphaFoldDB" id="A0A7V4KEB2"/>
<evidence type="ECO:0000256" key="1">
    <source>
        <dbReference type="SAM" id="MobiDB-lite"/>
    </source>
</evidence>
<organism evidence="3">
    <name type="scientific">Fervidobacterium pennivorans</name>
    <dbReference type="NCBI Taxonomy" id="93466"/>
    <lineage>
        <taxon>Bacteria</taxon>
        <taxon>Thermotogati</taxon>
        <taxon>Thermotogota</taxon>
        <taxon>Thermotogae</taxon>
        <taxon>Thermotogales</taxon>
        <taxon>Fervidobacteriaceae</taxon>
        <taxon>Fervidobacterium</taxon>
    </lineage>
</organism>
<dbReference type="Pfam" id="PF09250">
    <property type="entry name" value="Prim-Pol"/>
    <property type="match status" value="1"/>
</dbReference>
<reference evidence="3" key="1">
    <citation type="journal article" date="2020" name="mSystems">
        <title>Genome- and Community-Level Interaction Insights into Carbon Utilization and Element Cycling Functions of Hydrothermarchaeota in Hydrothermal Sediment.</title>
        <authorList>
            <person name="Zhou Z."/>
            <person name="Liu Y."/>
            <person name="Xu W."/>
            <person name="Pan J."/>
            <person name="Luo Z.H."/>
            <person name="Li M."/>
        </authorList>
    </citation>
    <scope>NUCLEOTIDE SEQUENCE [LARGE SCALE GENOMIC DNA]</scope>
    <source>
        <strain evidence="3">SpSt-61</strain>
    </source>
</reference>
<dbReference type="SMART" id="SM00943">
    <property type="entry name" value="Prim-Pol"/>
    <property type="match status" value="1"/>
</dbReference>
<name>A0A7V4KEB2_FERPE</name>
<sequence>MNDLMFLLNDWSNKKEMPGDVGTRQEREETIKTSHSNYSSSGEECQEKTTIIAEYAGKLGYKLLGLYGIVDGRCECGRPDCPSPGKHPLPDFFPNGVKDATDNVDYLLECLHRHPNMNLGLAMGANELVAIDFDDLGRLKEFMERYGIHENFTTVQYTGRGCHLIFKVPQGVTGPFRRNLDEKVDVKGGESYIVFSPSTHVSGKRYQIVNPHVKPAEIPQILLQEIVNRGYSDRNLNQSLDDLDDALSFLYKDVRETIKEQIIKIVDILQPYWNDGVRHNLSLGLAGLFARQGVPRKWAEPIFNAIISRLPNNHYQDRLRTLDSTYNKENECEISGATLLTQNGVPQTKVEKLVKAIKTIARIFSDIEDIGDDRVVLPYNKINPTRTTKLVEDFLNKTESPFFVYTNKVMQLEVDQFVGTGKIRSYPIYKLIPASKDVLIRYINERVVFYCREQKQWMTCPERVVRDIMTNLSTLNRLVGIIYTPYLDLNTQELICKKGYNPKYQLYLAEDFTDLEIPEKPTEEEARKALQNIRDFLKIYVRFQTEFDEAVAVSLLFTVVLRHSLGFVPAYIITAALPGSGKTLLTHIVNMIALGRPANNIAPTSYDAIEKQINSHIIQGETIINIDNMNAHSIRSNMLASFTTNPTIDIREFLTLRSVTLPNKQTFIFNGNNLTVAEDSQRRFLICKLTRRQEGDPDLVSIDESKRTQAFEYIQNQRKKILQNIYTVVKYFIQNTAAKYKKRMDDLIEQLEEENRLKKTEDWDKDPEKQVAVFYEWSIYVRQLLIYFGLPDVLESKKRMEQEDLTTLDYVQLLHKLHWFQRVILAKAKEFSSRQITAFLRGEELDEFLAHSSITYRRQREEFREVIEGILGKEVTINPKNITKVLRRIEEQVFDGLKVVYKTTKKGVMFFSVEEVNKTEDEVIDEENNQNENQNANQNVPVYDVPKPKLVYVFNGFDAASNLELLRSFSRSYNYPELKDEETGEVVIEAGEEAWNKKLDELEKLEGEEKKEKVNKICELASKLQ</sequence>